<dbReference type="AlphaFoldDB" id="A0A9W6WLH9"/>
<proteinExistence type="predicted"/>
<keyword evidence="3" id="KW-1185">Reference proteome</keyword>
<evidence type="ECO:0000313" key="2">
    <source>
        <dbReference type="EMBL" id="GME81229.1"/>
    </source>
</evidence>
<organism evidence="2 3">
    <name type="scientific">Ambrosiozyma monospora</name>
    <name type="common">Yeast</name>
    <name type="synonym">Endomycopsis monosporus</name>
    <dbReference type="NCBI Taxonomy" id="43982"/>
    <lineage>
        <taxon>Eukaryota</taxon>
        <taxon>Fungi</taxon>
        <taxon>Dikarya</taxon>
        <taxon>Ascomycota</taxon>
        <taxon>Saccharomycotina</taxon>
        <taxon>Pichiomycetes</taxon>
        <taxon>Pichiales</taxon>
        <taxon>Pichiaceae</taxon>
        <taxon>Ambrosiozyma</taxon>
    </lineage>
</organism>
<dbReference type="EMBL" id="BSXU01014659">
    <property type="protein sequence ID" value="GME81229.1"/>
    <property type="molecule type" value="Genomic_DNA"/>
</dbReference>
<feature type="region of interest" description="Disordered" evidence="1">
    <location>
        <begin position="1"/>
        <end position="34"/>
    </location>
</feature>
<protein>
    <submittedName>
        <fullName evidence="2">Unnamed protein product</fullName>
    </submittedName>
</protein>
<sequence>MLKPNPQAKPEKHGPAQETQEYEDQAYENNPIGTNQHENIIGIKRNSAGGNSPLSLYGLAFLLYCLLMRGAHAHARKTPTATGINIKPVLPADQPLPSM</sequence>
<evidence type="ECO:0000313" key="3">
    <source>
        <dbReference type="Proteomes" id="UP001165063"/>
    </source>
</evidence>
<evidence type="ECO:0000256" key="1">
    <source>
        <dbReference type="SAM" id="MobiDB-lite"/>
    </source>
</evidence>
<accession>A0A9W6WLH9</accession>
<reference evidence="2" key="1">
    <citation type="submission" date="2023-04" db="EMBL/GenBank/DDBJ databases">
        <title>Ambrosiozyma monospora NBRC 1965.</title>
        <authorList>
            <person name="Ichikawa N."/>
            <person name="Sato H."/>
            <person name="Tonouchi N."/>
        </authorList>
    </citation>
    <scope>NUCLEOTIDE SEQUENCE</scope>
    <source>
        <strain evidence="2">NBRC 1965</strain>
    </source>
</reference>
<gene>
    <name evidence="2" type="ORF">Amon01_000997400</name>
</gene>
<name>A0A9W6WLH9_AMBMO</name>
<dbReference type="Proteomes" id="UP001165063">
    <property type="component" value="Unassembled WGS sequence"/>
</dbReference>
<comment type="caution">
    <text evidence="2">The sequence shown here is derived from an EMBL/GenBank/DDBJ whole genome shotgun (WGS) entry which is preliminary data.</text>
</comment>